<keyword evidence="4" id="KW-1185">Reference proteome</keyword>
<feature type="transmembrane region" description="Helical" evidence="1">
    <location>
        <begin position="29"/>
        <end position="48"/>
    </location>
</feature>
<reference evidence="4" key="2">
    <citation type="journal article" date="2018" name="Plant J.">
        <title>The Sorghum bicolor reference genome: improved assembly, gene annotations, a transcriptome atlas, and signatures of genome organization.</title>
        <authorList>
            <person name="McCormick R.F."/>
            <person name="Truong S.K."/>
            <person name="Sreedasyam A."/>
            <person name="Jenkins J."/>
            <person name="Shu S."/>
            <person name="Sims D."/>
            <person name="Kennedy M."/>
            <person name="Amirebrahimi M."/>
            <person name="Weers B.D."/>
            <person name="McKinley B."/>
            <person name="Mattison A."/>
            <person name="Morishige D.T."/>
            <person name="Grimwood J."/>
            <person name="Schmutz J."/>
            <person name="Mullet J.E."/>
        </authorList>
    </citation>
    <scope>NUCLEOTIDE SEQUENCE [LARGE SCALE GENOMIC DNA]</scope>
    <source>
        <strain evidence="4">cv. BTx623</strain>
    </source>
</reference>
<dbReference type="Gramene" id="KXG38040">
    <property type="protein sequence ID" value="KXG38040"/>
    <property type="gene ID" value="SORBI_3001G169300"/>
</dbReference>
<reference evidence="3 4" key="1">
    <citation type="journal article" date="2009" name="Nature">
        <title>The Sorghum bicolor genome and the diversification of grasses.</title>
        <authorList>
            <person name="Paterson A.H."/>
            <person name="Bowers J.E."/>
            <person name="Bruggmann R."/>
            <person name="Dubchak I."/>
            <person name="Grimwood J."/>
            <person name="Gundlach H."/>
            <person name="Haberer G."/>
            <person name="Hellsten U."/>
            <person name="Mitros T."/>
            <person name="Poliakov A."/>
            <person name="Schmutz J."/>
            <person name="Spannagl M."/>
            <person name="Tang H."/>
            <person name="Wang X."/>
            <person name="Wicker T."/>
            <person name="Bharti A.K."/>
            <person name="Chapman J."/>
            <person name="Feltus F.A."/>
            <person name="Gowik U."/>
            <person name="Grigoriev I.V."/>
            <person name="Lyons E."/>
            <person name="Maher C.A."/>
            <person name="Martis M."/>
            <person name="Narechania A."/>
            <person name="Otillar R.P."/>
            <person name="Penning B.W."/>
            <person name="Salamov A.A."/>
            <person name="Wang Y."/>
            <person name="Zhang L."/>
            <person name="Carpita N.C."/>
            <person name="Freeling M."/>
            <person name="Gingle A.R."/>
            <person name="Hash C.T."/>
            <person name="Keller B."/>
            <person name="Klein P."/>
            <person name="Kresovich S."/>
            <person name="McCann M.C."/>
            <person name="Ming R."/>
            <person name="Peterson D.G."/>
            <person name="Mehboob-ur-Rahman"/>
            <person name="Ware D."/>
            <person name="Westhoff P."/>
            <person name="Mayer K.F."/>
            <person name="Messing J."/>
            <person name="Rokhsar D.S."/>
        </authorList>
    </citation>
    <scope>NUCLEOTIDE SEQUENCE [LARGE SCALE GENOMIC DNA]</scope>
    <source>
        <strain evidence="4">cv. BTx623</strain>
    </source>
</reference>
<dbReference type="EMBL" id="CM000760">
    <property type="protein sequence ID" value="KXG38040.1"/>
    <property type="molecule type" value="Genomic_DNA"/>
</dbReference>
<proteinExistence type="predicted"/>
<keyword evidence="2" id="KW-0732">Signal</keyword>
<evidence type="ECO:0000256" key="1">
    <source>
        <dbReference type="SAM" id="Phobius"/>
    </source>
</evidence>
<evidence type="ECO:0000256" key="2">
    <source>
        <dbReference type="SAM" id="SignalP"/>
    </source>
</evidence>
<protein>
    <submittedName>
        <fullName evidence="3">Uncharacterized protein</fullName>
    </submittedName>
</protein>
<dbReference type="AlphaFoldDB" id="A0A1B6QJE7"/>
<evidence type="ECO:0000313" key="4">
    <source>
        <dbReference type="Proteomes" id="UP000000768"/>
    </source>
</evidence>
<keyword evidence="1" id="KW-1133">Transmembrane helix</keyword>
<dbReference type="Proteomes" id="UP000000768">
    <property type="component" value="Chromosome 1"/>
</dbReference>
<feature type="chain" id="PRO_5008589718" evidence="2">
    <location>
        <begin position="22"/>
        <end position="79"/>
    </location>
</feature>
<feature type="transmembrane region" description="Helical" evidence="1">
    <location>
        <begin position="60"/>
        <end position="78"/>
    </location>
</feature>
<name>A0A1B6QJE7_SORBI</name>
<accession>A0A1B6QJE7</accession>
<keyword evidence="1" id="KW-0472">Membrane</keyword>
<feature type="signal peptide" evidence="2">
    <location>
        <begin position="1"/>
        <end position="21"/>
    </location>
</feature>
<keyword evidence="1" id="KW-0812">Transmembrane</keyword>
<gene>
    <name evidence="3" type="ORF">SORBI_3001G169300</name>
</gene>
<dbReference type="InParanoid" id="A0A1B6QJE7"/>
<evidence type="ECO:0000313" key="3">
    <source>
        <dbReference type="EMBL" id="KXG38040.1"/>
    </source>
</evidence>
<sequence length="79" mass="9404">MIFVLILLGYLFFLSLPDGDGKTYDMVAMIRYIWYLSHIAGLLVFFSLSTDGEMEKHINSVPIIRLYFFFDIWSLFFYK</sequence>
<organism evidence="3 4">
    <name type="scientific">Sorghum bicolor</name>
    <name type="common">Sorghum</name>
    <name type="synonym">Sorghum vulgare</name>
    <dbReference type="NCBI Taxonomy" id="4558"/>
    <lineage>
        <taxon>Eukaryota</taxon>
        <taxon>Viridiplantae</taxon>
        <taxon>Streptophyta</taxon>
        <taxon>Embryophyta</taxon>
        <taxon>Tracheophyta</taxon>
        <taxon>Spermatophyta</taxon>
        <taxon>Magnoliopsida</taxon>
        <taxon>Liliopsida</taxon>
        <taxon>Poales</taxon>
        <taxon>Poaceae</taxon>
        <taxon>PACMAD clade</taxon>
        <taxon>Panicoideae</taxon>
        <taxon>Andropogonodae</taxon>
        <taxon>Andropogoneae</taxon>
        <taxon>Sorghinae</taxon>
        <taxon>Sorghum</taxon>
    </lineage>
</organism>